<feature type="compositionally biased region" description="Low complexity" evidence="4">
    <location>
        <begin position="165"/>
        <end position="177"/>
    </location>
</feature>
<accession>V8C8T1</accession>
<dbReference type="PATRIC" id="fig|1357400.3.peg.1640"/>
<reference evidence="6 7" key="1">
    <citation type="journal article" date="2014" name="Genome Announc.">
        <title>Draft genome sequences of six enterohepatic helicobacter species isolated from humans and one from rhesus macaques.</title>
        <authorList>
            <person name="Shen Z."/>
            <person name="Sheh A."/>
            <person name="Young S.K."/>
            <person name="Abouelliel A."/>
            <person name="Ward D.V."/>
            <person name="Earl A.M."/>
            <person name="Fox J.G."/>
        </authorList>
    </citation>
    <scope>NUCLEOTIDE SEQUENCE [LARGE SCALE GENOMIC DNA]</scope>
    <source>
        <strain evidence="6 7">MIT 99-5501</strain>
    </source>
</reference>
<dbReference type="AlphaFoldDB" id="V8C8T1"/>
<evidence type="ECO:0000313" key="7">
    <source>
        <dbReference type="Proteomes" id="UP000018731"/>
    </source>
</evidence>
<dbReference type="STRING" id="1357400.HMPREF2086_01217"/>
<dbReference type="SUPFAM" id="SSF46785">
    <property type="entry name" value="Winged helix' DNA-binding domain"/>
    <property type="match status" value="1"/>
</dbReference>
<dbReference type="OrthoDB" id="3176111at2"/>
<dbReference type="GO" id="GO:0003700">
    <property type="term" value="F:DNA-binding transcription factor activity"/>
    <property type="evidence" value="ECO:0007669"/>
    <property type="project" value="InterPro"/>
</dbReference>
<keyword evidence="2" id="KW-0238">DNA-binding</keyword>
<dbReference type="Proteomes" id="UP000018731">
    <property type="component" value="Unassembled WGS sequence"/>
</dbReference>
<dbReference type="InterPro" id="IPR000835">
    <property type="entry name" value="HTH_MarR-typ"/>
</dbReference>
<dbReference type="PANTHER" id="PTHR42756">
    <property type="entry name" value="TRANSCRIPTIONAL REGULATOR, MARR"/>
    <property type="match status" value="1"/>
</dbReference>
<dbReference type="PANTHER" id="PTHR42756:SF1">
    <property type="entry name" value="TRANSCRIPTIONAL REPRESSOR OF EMRAB OPERON"/>
    <property type="match status" value="1"/>
</dbReference>
<keyword evidence="3" id="KW-0804">Transcription</keyword>
<dbReference type="RefSeq" id="WP_023927952.1">
    <property type="nucleotide sequence ID" value="NZ_KI669454.1"/>
</dbReference>
<evidence type="ECO:0000256" key="2">
    <source>
        <dbReference type="ARBA" id="ARBA00023125"/>
    </source>
</evidence>
<dbReference type="InterPro" id="IPR036390">
    <property type="entry name" value="WH_DNA-bd_sf"/>
</dbReference>
<dbReference type="InterPro" id="IPR036388">
    <property type="entry name" value="WH-like_DNA-bd_sf"/>
</dbReference>
<dbReference type="GO" id="GO:0003677">
    <property type="term" value="F:DNA binding"/>
    <property type="evidence" value="ECO:0007669"/>
    <property type="project" value="UniProtKB-KW"/>
</dbReference>
<organism evidence="6 7">
    <name type="scientific">Helicobacter macacae MIT 99-5501</name>
    <dbReference type="NCBI Taxonomy" id="1357400"/>
    <lineage>
        <taxon>Bacteria</taxon>
        <taxon>Pseudomonadati</taxon>
        <taxon>Campylobacterota</taxon>
        <taxon>Epsilonproteobacteria</taxon>
        <taxon>Campylobacterales</taxon>
        <taxon>Helicobacteraceae</taxon>
        <taxon>Helicobacter</taxon>
    </lineage>
</organism>
<evidence type="ECO:0000259" key="5">
    <source>
        <dbReference type="PROSITE" id="PS50995"/>
    </source>
</evidence>
<dbReference type="Gene3D" id="1.10.10.10">
    <property type="entry name" value="Winged helix-like DNA-binding domain superfamily/Winged helix DNA-binding domain"/>
    <property type="match status" value="1"/>
</dbReference>
<dbReference type="Pfam" id="PF12802">
    <property type="entry name" value="MarR_2"/>
    <property type="match status" value="1"/>
</dbReference>
<comment type="caution">
    <text evidence="6">The sequence shown here is derived from an EMBL/GenBank/DDBJ whole genome shotgun (WGS) entry which is preliminary data.</text>
</comment>
<protein>
    <recommendedName>
        <fullName evidence="5">HTH marR-type domain-containing protein</fullName>
    </recommendedName>
</protein>
<gene>
    <name evidence="6" type="ORF">HMPREF2086_01217</name>
</gene>
<evidence type="ECO:0000256" key="3">
    <source>
        <dbReference type="ARBA" id="ARBA00023163"/>
    </source>
</evidence>
<evidence type="ECO:0000256" key="4">
    <source>
        <dbReference type="SAM" id="MobiDB-lite"/>
    </source>
</evidence>
<name>V8C8T1_9HELI</name>
<sequence>MKKPITHAQIHDFNKLYYKTLGLYARLDNALGINGFLYKVLYALAISDLHTQKDIAQSYEMPKQTINNIILSLQKQGFIEVQTSPTDKREKLIALTPSGKIYAQDFIAKYTDFEQKVYEKLGAQKLQKLIEIFSDYERAFSEMLSEIYTQSAQDKGAQSTKKEQSTQNQTQQNGGAK</sequence>
<dbReference type="PROSITE" id="PS50995">
    <property type="entry name" value="HTH_MARR_2"/>
    <property type="match status" value="1"/>
</dbReference>
<dbReference type="HOGENOM" id="CLU_083287_30_3_7"/>
<keyword evidence="1" id="KW-0805">Transcription regulation</keyword>
<dbReference type="eggNOG" id="COG1846">
    <property type="taxonomic scope" value="Bacteria"/>
</dbReference>
<feature type="region of interest" description="Disordered" evidence="4">
    <location>
        <begin position="151"/>
        <end position="177"/>
    </location>
</feature>
<keyword evidence="7" id="KW-1185">Reference proteome</keyword>
<evidence type="ECO:0000256" key="1">
    <source>
        <dbReference type="ARBA" id="ARBA00023015"/>
    </source>
</evidence>
<feature type="domain" description="HTH marR-type" evidence="5">
    <location>
        <begin position="1"/>
        <end position="138"/>
    </location>
</feature>
<dbReference type="EMBL" id="AZJI01000005">
    <property type="protein sequence ID" value="ETD23415.1"/>
    <property type="molecule type" value="Genomic_DNA"/>
</dbReference>
<proteinExistence type="predicted"/>
<evidence type="ECO:0000313" key="6">
    <source>
        <dbReference type="EMBL" id="ETD23415.1"/>
    </source>
</evidence>
<dbReference type="SMART" id="SM00347">
    <property type="entry name" value="HTH_MARR"/>
    <property type="match status" value="1"/>
</dbReference>